<protein>
    <submittedName>
        <fullName evidence="1">Uncharacterized protein</fullName>
    </submittedName>
</protein>
<dbReference type="Proteomes" id="UP001430953">
    <property type="component" value="Unassembled WGS sequence"/>
</dbReference>
<organism evidence="1 2">
    <name type="scientific">Cardiocondyla obscurior</name>
    <dbReference type="NCBI Taxonomy" id="286306"/>
    <lineage>
        <taxon>Eukaryota</taxon>
        <taxon>Metazoa</taxon>
        <taxon>Ecdysozoa</taxon>
        <taxon>Arthropoda</taxon>
        <taxon>Hexapoda</taxon>
        <taxon>Insecta</taxon>
        <taxon>Pterygota</taxon>
        <taxon>Neoptera</taxon>
        <taxon>Endopterygota</taxon>
        <taxon>Hymenoptera</taxon>
        <taxon>Apocrita</taxon>
        <taxon>Aculeata</taxon>
        <taxon>Formicoidea</taxon>
        <taxon>Formicidae</taxon>
        <taxon>Myrmicinae</taxon>
        <taxon>Cardiocondyla</taxon>
    </lineage>
</organism>
<gene>
    <name evidence="1" type="ORF">PUN28_008814</name>
</gene>
<proteinExistence type="predicted"/>
<sequence length="130" mass="14623">MSKYARYFRGGLQPERILRSSGYNNLMSSSLRNNCSTPKVKTFTAPSDNFFRSPFSKSSIPDSSQNSDSYSPSTVYNLINATLHKLSFNSQMDVVQQQIIKNSFDSVLKYLQDVNKGLTLNEAQSVVSFN</sequence>
<dbReference type="AlphaFoldDB" id="A0AAW2FQH4"/>
<keyword evidence="2" id="KW-1185">Reference proteome</keyword>
<comment type="caution">
    <text evidence="1">The sequence shown here is derived from an EMBL/GenBank/DDBJ whole genome shotgun (WGS) entry which is preliminary data.</text>
</comment>
<name>A0AAW2FQH4_9HYME</name>
<evidence type="ECO:0000313" key="1">
    <source>
        <dbReference type="EMBL" id="KAL0117663.1"/>
    </source>
</evidence>
<accession>A0AAW2FQH4</accession>
<reference evidence="1 2" key="1">
    <citation type="submission" date="2023-03" db="EMBL/GenBank/DDBJ databases">
        <title>High recombination rates correlate with genetic variation in Cardiocondyla obscurior ants.</title>
        <authorList>
            <person name="Errbii M."/>
        </authorList>
    </citation>
    <scope>NUCLEOTIDE SEQUENCE [LARGE SCALE GENOMIC DNA]</scope>
    <source>
        <strain evidence="1">Alpha-2009</strain>
        <tissue evidence="1">Whole body</tissue>
    </source>
</reference>
<dbReference type="EMBL" id="JADYXP020000008">
    <property type="protein sequence ID" value="KAL0117663.1"/>
    <property type="molecule type" value="Genomic_DNA"/>
</dbReference>
<evidence type="ECO:0000313" key="2">
    <source>
        <dbReference type="Proteomes" id="UP001430953"/>
    </source>
</evidence>